<dbReference type="Proteomes" id="UP000280008">
    <property type="component" value="Unassembled WGS sequence"/>
</dbReference>
<dbReference type="AlphaFoldDB" id="A0A495IIB2"/>
<evidence type="ECO:0000256" key="1">
    <source>
        <dbReference type="SAM" id="SignalP"/>
    </source>
</evidence>
<keyword evidence="3" id="KW-1185">Reference proteome</keyword>
<proteinExistence type="predicted"/>
<reference evidence="2 3" key="1">
    <citation type="submission" date="2018-10" db="EMBL/GenBank/DDBJ databases">
        <title>Sequencing the genomes of 1000 actinobacteria strains.</title>
        <authorList>
            <person name="Klenk H.-P."/>
        </authorList>
    </citation>
    <scope>NUCLEOTIDE SEQUENCE [LARGE SCALE GENOMIC DNA]</scope>
    <source>
        <strain evidence="2 3">DSM 17894</strain>
    </source>
</reference>
<dbReference type="EMBL" id="RBKS01000001">
    <property type="protein sequence ID" value="RKR75772.1"/>
    <property type="molecule type" value="Genomic_DNA"/>
</dbReference>
<keyword evidence="1" id="KW-0732">Signal</keyword>
<organism evidence="2 3">
    <name type="scientific">Frondihabitans australicus</name>
    <dbReference type="NCBI Taxonomy" id="386892"/>
    <lineage>
        <taxon>Bacteria</taxon>
        <taxon>Bacillati</taxon>
        <taxon>Actinomycetota</taxon>
        <taxon>Actinomycetes</taxon>
        <taxon>Micrococcales</taxon>
        <taxon>Microbacteriaceae</taxon>
        <taxon>Frondihabitans</taxon>
    </lineage>
</organism>
<feature type="chain" id="PRO_5019795351" description="Bacterial Ig domain-containing protein" evidence="1">
    <location>
        <begin position="28"/>
        <end position="221"/>
    </location>
</feature>
<evidence type="ECO:0000313" key="2">
    <source>
        <dbReference type="EMBL" id="RKR75772.1"/>
    </source>
</evidence>
<evidence type="ECO:0008006" key="4">
    <source>
        <dbReference type="Google" id="ProtNLM"/>
    </source>
</evidence>
<feature type="signal peptide" evidence="1">
    <location>
        <begin position="1"/>
        <end position="27"/>
    </location>
</feature>
<comment type="caution">
    <text evidence="2">The sequence shown here is derived from an EMBL/GenBank/DDBJ whole genome shotgun (WGS) entry which is preliminary data.</text>
</comment>
<sequence length="221" mass="21614">MNKKFAAALVCGAVALGTLGTAVGANAATTDAVTAPVSAAASTKAAGQLAITSSSTFKPGTTKTLEGTGPANQVLYVELYDASGAVLGSTYTTIDSFGHWSIGVTPSSATASVLVYASGAPAPVTAPLTAGSDSALGATVTSDAAFTPGAVKTFTGTGQAGRVVLGDVVDASGMSVASIYATADASGVRKASVVLPAGAKTFMFVSDDDRSVVHTRDLQAK</sequence>
<protein>
    <recommendedName>
        <fullName evidence="4">Bacterial Ig domain-containing protein</fullName>
    </recommendedName>
</protein>
<name>A0A495IIB2_9MICO</name>
<accession>A0A495IIB2</accession>
<gene>
    <name evidence="2" type="ORF">C8E83_2927</name>
</gene>
<evidence type="ECO:0000313" key="3">
    <source>
        <dbReference type="Proteomes" id="UP000280008"/>
    </source>
</evidence>
<dbReference type="RefSeq" id="WP_121370531.1">
    <property type="nucleotide sequence ID" value="NZ_RBKS01000001.1"/>
</dbReference>